<dbReference type="AlphaFoldDB" id="A0A1Z1M0P6"/>
<geneLocation type="chloroplast" evidence="1"/>
<protein>
    <submittedName>
        <fullName evidence="1">Thiamin biosynthesis protein S</fullName>
    </submittedName>
</protein>
<organism evidence="1">
    <name type="scientific">Platysiphonia delicata</name>
    <dbReference type="NCBI Taxonomy" id="2006979"/>
    <lineage>
        <taxon>Eukaryota</taxon>
        <taxon>Rhodophyta</taxon>
        <taxon>Florideophyceae</taxon>
        <taxon>Rhodymeniophycidae</taxon>
        <taxon>Ceramiales</taxon>
        <taxon>Delesseriaceae</taxon>
        <taxon>Platysiphonia</taxon>
    </lineage>
</organism>
<sequence length="70" mass="7906">MSQYITVSINGQPFNCNSFISLKDLLIYLNFDLSSVIIEYNNEIIKNFNYINITINDGDRIEVITIVGGG</sequence>
<keyword evidence="1" id="KW-0934">Plastid</keyword>
<dbReference type="Gene3D" id="3.10.20.30">
    <property type="match status" value="1"/>
</dbReference>
<dbReference type="InterPro" id="IPR010035">
    <property type="entry name" value="Thi_S"/>
</dbReference>
<dbReference type="CDD" id="cd00565">
    <property type="entry name" value="Ubl_ThiS"/>
    <property type="match status" value="1"/>
</dbReference>
<dbReference type="SUPFAM" id="SSF54285">
    <property type="entry name" value="MoaD/ThiS"/>
    <property type="match status" value="1"/>
</dbReference>
<keyword evidence="1" id="KW-0150">Chloroplast</keyword>
<dbReference type="InterPro" id="IPR016155">
    <property type="entry name" value="Mopterin_synth/thiamin_S_b"/>
</dbReference>
<dbReference type="RefSeq" id="YP_009391534.1">
    <property type="nucleotide sequence ID" value="NC_035258.1"/>
</dbReference>
<proteinExistence type="predicted"/>
<dbReference type="EMBL" id="MF101409">
    <property type="protein sequence ID" value="ARW59678.1"/>
    <property type="molecule type" value="Genomic_DNA"/>
</dbReference>
<dbReference type="NCBIfam" id="TIGR01683">
    <property type="entry name" value="thiS"/>
    <property type="match status" value="1"/>
</dbReference>
<dbReference type="InterPro" id="IPR012675">
    <property type="entry name" value="Beta-grasp_dom_sf"/>
</dbReference>
<name>A0A1Z1M0P6_9FLOR</name>
<evidence type="ECO:0000313" key="1">
    <source>
        <dbReference type="EMBL" id="ARW59678.1"/>
    </source>
</evidence>
<dbReference type="PANTHER" id="PTHR34472">
    <property type="entry name" value="SULFUR CARRIER PROTEIN THIS"/>
    <property type="match status" value="1"/>
</dbReference>
<dbReference type="Pfam" id="PF02597">
    <property type="entry name" value="ThiS"/>
    <property type="match status" value="1"/>
</dbReference>
<gene>
    <name evidence="1" type="primary">thiS</name>
</gene>
<dbReference type="InterPro" id="IPR003749">
    <property type="entry name" value="ThiS/MoaD-like"/>
</dbReference>
<accession>A0A1Z1M0P6</accession>
<dbReference type="PANTHER" id="PTHR34472:SF1">
    <property type="entry name" value="SULFUR CARRIER PROTEIN THIS"/>
    <property type="match status" value="1"/>
</dbReference>
<reference evidence="1" key="1">
    <citation type="journal article" date="2017" name="J. Phycol.">
        <title>Analysis of chloroplast genomes and a supermatrix inform reclassification of the Rhodomelaceae (Rhodophyta).</title>
        <authorList>
            <person name="Diaz-Tapia P."/>
            <person name="Maggs C.A."/>
            <person name="West J.A."/>
            <person name="Verbruggen H."/>
        </authorList>
    </citation>
    <scope>NUCLEOTIDE SEQUENCE</scope>
    <source>
        <strain evidence="1">HV1445</strain>
    </source>
</reference>
<dbReference type="GeneID" id="33353151"/>